<dbReference type="EMBL" id="JAPFFF010000032">
    <property type="protein sequence ID" value="KAK8844492.1"/>
    <property type="molecule type" value="Genomic_DNA"/>
</dbReference>
<name>A0ABR2HCT4_9EUKA</name>
<reference evidence="1 2" key="1">
    <citation type="submission" date="2024-04" db="EMBL/GenBank/DDBJ databases">
        <title>Tritrichomonas musculus Genome.</title>
        <authorList>
            <person name="Alves-Ferreira E."/>
            <person name="Grigg M."/>
            <person name="Lorenzi H."/>
            <person name="Galac M."/>
        </authorList>
    </citation>
    <scope>NUCLEOTIDE SEQUENCE [LARGE SCALE GENOMIC DNA]</scope>
    <source>
        <strain evidence="1 2">EAF2021</strain>
    </source>
</reference>
<protein>
    <submittedName>
        <fullName evidence="1">Uncharacterized protein</fullName>
    </submittedName>
</protein>
<evidence type="ECO:0000313" key="1">
    <source>
        <dbReference type="EMBL" id="KAK8844492.1"/>
    </source>
</evidence>
<evidence type="ECO:0000313" key="2">
    <source>
        <dbReference type="Proteomes" id="UP001470230"/>
    </source>
</evidence>
<gene>
    <name evidence="1" type="ORF">M9Y10_024352</name>
</gene>
<sequence length="975" mass="114734">MTAICGIRIIFGRYLALYRWNLLHQSKSISVENFATQEVFQKNVISTFNYIRPLFKSNQQKVKEIHNQNIFSSNPEKIIHKTFKNDIISNYFEKTPFYDFKTKININKKYITIFRPFEYRILIRIKSSNELQLKRFSIIYPKNVIEIINEKIENILKKLSAILNALISKSHNPIESSQRFLHKFYLYGLNSYILHFFYSFQEKYNFKCREVDHYQTLIIFSKLFSPSNEFILTISDSEISLFSKTVLIDGFLSYNFSKSPNLLSAHQIESVISEMQLKLTQTKLNRIWMNIQQSVKNINIPQFKAYLNLTSISIDFTTFDIYSFSLSIDKMTGKTILSFFNKTKKCIFSSLALFIENDYRTDHSIRILFLESLLSILCDIRYFTFQTDLFNPDYSPYVPFSQLFYYNSSSSISTRIVQHDGYPYFLLDSHVETNEVKNFVSNLSLDILTSINFKMTRPDPQMANKIKVVTLLGQFSQELRNRGISTTVDINKVVFIIEPFDSVVFKMNQSLYWSLQFIRPSFMAQRSLSFNGNIINSRFVEWLVDLLVNVSTLLHLYRQTMNEFKINNVIERLDFIDITNFSLSFNSNYECENADFNNSIAKFESNSILYISLDPILNIQTIYDTSMNNSKQMYYFVHSFISPSIQFSFSQFIPLKHQLMSWLKNGQILLLFGSFIKCSLKPLLYFYRLFLYSSPPSTFSSYGKQKNSIHNWSITSLRDDGSFFLIYQRKMSINFMLRPSQVFQLIIPSVGKSQMLKVPLDALPRPCHLSKLSHHAMKLHINQLQKFKTIIENFFGFHDRLIEIGFENFELVDDEVISLFPRHISYASISCVIKPTYVEFRVDNESEIAQNLSKILNFQRGDINIQILIVRLVISLLDFDQKFVALIMRFMVEMAKRTENFGIDWRKTMEKTNIILSEMKVIFNFATARDQFYVELSKNSKDSTTQIMCYDDTRRLSKLKSMKELVNWIQKHENN</sequence>
<organism evidence="1 2">
    <name type="scientific">Tritrichomonas musculus</name>
    <dbReference type="NCBI Taxonomy" id="1915356"/>
    <lineage>
        <taxon>Eukaryota</taxon>
        <taxon>Metamonada</taxon>
        <taxon>Parabasalia</taxon>
        <taxon>Tritrichomonadida</taxon>
        <taxon>Tritrichomonadidae</taxon>
        <taxon>Tritrichomonas</taxon>
    </lineage>
</organism>
<accession>A0ABR2HCT4</accession>
<comment type="caution">
    <text evidence="1">The sequence shown here is derived from an EMBL/GenBank/DDBJ whole genome shotgun (WGS) entry which is preliminary data.</text>
</comment>
<dbReference type="Proteomes" id="UP001470230">
    <property type="component" value="Unassembled WGS sequence"/>
</dbReference>
<keyword evidence="2" id="KW-1185">Reference proteome</keyword>
<proteinExistence type="predicted"/>